<accession>A0A2G8LL85</accession>
<comment type="subcellular location">
    <subcellularLocation>
        <location evidence="1">Membrane</location>
        <topology evidence="1">Multi-pass membrane protein</topology>
    </subcellularLocation>
</comment>
<sequence>MNNDLTGYVKAAGVLFVEWQEYFQVGSKEVGWVGIILAFFGPTAGLIAGGLTPKFGSRPISALGGVIVAVSIAATAFSKQLWHVYVLSITSSFGLGFAFQPSITVIGFYFKKKIGIANGVAFSGVGAGIVVMPPLLQFLCTTFNWSGALLICGALMLITVLLSLTYRPTDREKYFMLLSGRENQSDETVESKRACSCICGFISNLCNNLGLDLLWRYPRFGLLSLSYCLAGYGYYACVVFLSSRAVYDAGIPKQDASFLVSAIGVGSTIGRAGHGFLIHVKLIGISQLYILAGFGTAISCYLNPLANTFLSLLACSFAFGLFSGSMLAVSLMCARQFLPTASVSRSFGVLILSNGVGIVFGTFTMAGVGFTLASLLPLIDAIYRACCKRDEDKIAEKDEERNYDQENEEEEAVAEEEKESLKKTETSIKGREEITTLFGEERKFMVKEPETSV</sequence>
<feature type="domain" description="Major facilitator superfamily (MFS) profile" evidence="4">
    <location>
        <begin position="1"/>
        <end position="392"/>
    </location>
</feature>
<evidence type="ECO:0000256" key="1">
    <source>
        <dbReference type="ARBA" id="ARBA00004141"/>
    </source>
</evidence>
<evidence type="ECO:0000313" key="6">
    <source>
        <dbReference type="Proteomes" id="UP000230750"/>
    </source>
</evidence>
<feature type="region of interest" description="Disordered" evidence="2">
    <location>
        <begin position="397"/>
        <end position="427"/>
    </location>
</feature>
<keyword evidence="3" id="KW-1133">Transmembrane helix</keyword>
<dbReference type="EMBL" id="MRZV01000043">
    <property type="protein sequence ID" value="PIK61003.1"/>
    <property type="molecule type" value="Genomic_DNA"/>
</dbReference>
<keyword evidence="3" id="KW-0812">Transmembrane</keyword>
<name>A0A2G8LL85_STIJA</name>
<feature type="transmembrane region" description="Helical" evidence="3">
    <location>
        <begin position="220"/>
        <end position="241"/>
    </location>
</feature>
<dbReference type="InterPro" id="IPR050327">
    <property type="entry name" value="Proton-linked_MCT"/>
</dbReference>
<feature type="transmembrane region" description="Helical" evidence="3">
    <location>
        <begin position="145"/>
        <end position="166"/>
    </location>
</feature>
<dbReference type="Pfam" id="PF07690">
    <property type="entry name" value="MFS_1"/>
    <property type="match status" value="1"/>
</dbReference>
<dbReference type="GO" id="GO:0008028">
    <property type="term" value="F:monocarboxylic acid transmembrane transporter activity"/>
    <property type="evidence" value="ECO:0007669"/>
    <property type="project" value="TreeGrafter"/>
</dbReference>
<dbReference type="SUPFAM" id="SSF103473">
    <property type="entry name" value="MFS general substrate transporter"/>
    <property type="match status" value="1"/>
</dbReference>
<dbReference type="InterPro" id="IPR020846">
    <property type="entry name" value="MFS_dom"/>
</dbReference>
<feature type="compositionally biased region" description="Acidic residues" evidence="2">
    <location>
        <begin position="405"/>
        <end position="418"/>
    </location>
</feature>
<dbReference type="AlphaFoldDB" id="A0A2G8LL85"/>
<evidence type="ECO:0000256" key="2">
    <source>
        <dbReference type="SAM" id="MobiDB-lite"/>
    </source>
</evidence>
<dbReference type="InterPro" id="IPR036259">
    <property type="entry name" value="MFS_trans_sf"/>
</dbReference>
<dbReference type="OrthoDB" id="6499973at2759"/>
<dbReference type="Gene3D" id="1.20.1250.20">
    <property type="entry name" value="MFS general substrate transporter like domains"/>
    <property type="match status" value="2"/>
</dbReference>
<reference evidence="5 6" key="1">
    <citation type="journal article" date="2017" name="PLoS Biol.">
        <title>The sea cucumber genome provides insights into morphological evolution and visceral regeneration.</title>
        <authorList>
            <person name="Zhang X."/>
            <person name="Sun L."/>
            <person name="Yuan J."/>
            <person name="Sun Y."/>
            <person name="Gao Y."/>
            <person name="Zhang L."/>
            <person name="Li S."/>
            <person name="Dai H."/>
            <person name="Hamel J.F."/>
            <person name="Liu C."/>
            <person name="Yu Y."/>
            <person name="Liu S."/>
            <person name="Lin W."/>
            <person name="Guo K."/>
            <person name="Jin S."/>
            <person name="Xu P."/>
            <person name="Storey K.B."/>
            <person name="Huan P."/>
            <person name="Zhang T."/>
            <person name="Zhou Y."/>
            <person name="Zhang J."/>
            <person name="Lin C."/>
            <person name="Li X."/>
            <person name="Xing L."/>
            <person name="Huo D."/>
            <person name="Sun M."/>
            <person name="Wang L."/>
            <person name="Mercier A."/>
            <person name="Li F."/>
            <person name="Yang H."/>
            <person name="Xiang J."/>
        </authorList>
    </citation>
    <scope>NUCLEOTIDE SEQUENCE [LARGE SCALE GENOMIC DNA]</scope>
    <source>
        <strain evidence="5">Shaxun</strain>
        <tissue evidence="5">Muscle</tissue>
    </source>
</reference>
<feature type="transmembrane region" description="Helical" evidence="3">
    <location>
        <begin position="60"/>
        <end position="78"/>
    </location>
</feature>
<evidence type="ECO:0000259" key="4">
    <source>
        <dbReference type="PROSITE" id="PS50850"/>
    </source>
</evidence>
<feature type="transmembrane region" description="Helical" evidence="3">
    <location>
        <begin position="358"/>
        <end position="379"/>
    </location>
</feature>
<dbReference type="PROSITE" id="PS50850">
    <property type="entry name" value="MFS"/>
    <property type="match status" value="1"/>
</dbReference>
<comment type="caution">
    <text evidence="5">The sequence shown here is derived from an EMBL/GenBank/DDBJ whole genome shotgun (WGS) entry which is preliminary data.</text>
</comment>
<dbReference type="Proteomes" id="UP000230750">
    <property type="component" value="Unassembled WGS sequence"/>
</dbReference>
<dbReference type="GO" id="GO:0016020">
    <property type="term" value="C:membrane"/>
    <property type="evidence" value="ECO:0007669"/>
    <property type="project" value="UniProtKB-SubCell"/>
</dbReference>
<organism evidence="5 6">
    <name type="scientific">Stichopus japonicus</name>
    <name type="common">Sea cucumber</name>
    <dbReference type="NCBI Taxonomy" id="307972"/>
    <lineage>
        <taxon>Eukaryota</taxon>
        <taxon>Metazoa</taxon>
        <taxon>Echinodermata</taxon>
        <taxon>Eleutherozoa</taxon>
        <taxon>Echinozoa</taxon>
        <taxon>Holothuroidea</taxon>
        <taxon>Aspidochirotacea</taxon>
        <taxon>Aspidochirotida</taxon>
        <taxon>Stichopodidae</taxon>
        <taxon>Apostichopus</taxon>
    </lineage>
</organism>
<keyword evidence="3" id="KW-0472">Membrane</keyword>
<feature type="transmembrane region" description="Helical" evidence="3">
    <location>
        <begin position="282"/>
        <end position="302"/>
    </location>
</feature>
<proteinExistence type="predicted"/>
<evidence type="ECO:0000313" key="5">
    <source>
        <dbReference type="EMBL" id="PIK61003.1"/>
    </source>
</evidence>
<evidence type="ECO:0000256" key="3">
    <source>
        <dbReference type="SAM" id="Phobius"/>
    </source>
</evidence>
<feature type="transmembrane region" description="Helical" evidence="3">
    <location>
        <begin position="84"/>
        <end position="109"/>
    </location>
</feature>
<feature type="transmembrane region" description="Helical" evidence="3">
    <location>
        <begin position="309"/>
        <end position="338"/>
    </location>
</feature>
<gene>
    <name evidence="5" type="ORF">BSL78_02054</name>
</gene>
<dbReference type="PANTHER" id="PTHR11360">
    <property type="entry name" value="MONOCARBOXYLATE TRANSPORTER"/>
    <property type="match status" value="1"/>
</dbReference>
<dbReference type="InterPro" id="IPR011701">
    <property type="entry name" value="MFS"/>
</dbReference>
<protein>
    <submittedName>
        <fullName evidence="5">Putative monocarboxylate transporter 13</fullName>
    </submittedName>
</protein>
<dbReference type="PANTHER" id="PTHR11360:SF284">
    <property type="entry name" value="EG:103B4.3 PROTEIN-RELATED"/>
    <property type="match status" value="1"/>
</dbReference>
<keyword evidence="6" id="KW-1185">Reference proteome</keyword>
<feature type="transmembrane region" description="Helical" evidence="3">
    <location>
        <begin position="30"/>
        <end position="48"/>
    </location>
</feature>
<feature type="transmembrane region" description="Helical" evidence="3">
    <location>
        <begin position="116"/>
        <end position="139"/>
    </location>
</feature>